<dbReference type="STRING" id="1884261.A0A5C3R3R0"/>
<evidence type="ECO:0000313" key="17">
    <source>
        <dbReference type="EMBL" id="TFL07631.1"/>
    </source>
</evidence>
<protein>
    <submittedName>
        <fullName evidence="17">P-loop containing nucleoside triphosphate hydrolase protein</fullName>
    </submittedName>
</protein>
<name>A0A5C3R3R0_9AGAR</name>
<feature type="compositionally biased region" description="Low complexity" evidence="15">
    <location>
        <begin position="1045"/>
        <end position="1060"/>
    </location>
</feature>
<evidence type="ECO:0000256" key="12">
    <source>
        <dbReference type="ARBA" id="ARBA00034704"/>
    </source>
</evidence>
<proteinExistence type="inferred from homology"/>
<dbReference type="GO" id="GO:0000073">
    <property type="term" value="P:initial mitotic spindle pole body separation"/>
    <property type="evidence" value="ECO:0007669"/>
    <property type="project" value="TreeGrafter"/>
</dbReference>
<dbReference type="GO" id="GO:0008017">
    <property type="term" value="F:microtubule binding"/>
    <property type="evidence" value="ECO:0007669"/>
    <property type="project" value="InterPro"/>
</dbReference>
<feature type="domain" description="Kinesin motor" evidence="16">
    <location>
        <begin position="60"/>
        <end position="419"/>
    </location>
</feature>
<keyword evidence="17" id="KW-0378">Hydrolase</keyword>
<dbReference type="GO" id="GO:0005634">
    <property type="term" value="C:nucleus"/>
    <property type="evidence" value="ECO:0007669"/>
    <property type="project" value="TreeGrafter"/>
</dbReference>
<dbReference type="AlphaFoldDB" id="A0A5C3R3R0"/>
<dbReference type="InterPro" id="IPR027417">
    <property type="entry name" value="P-loop_NTPase"/>
</dbReference>
<dbReference type="SUPFAM" id="SSF52540">
    <property type="entry name" value="P-loop containing nucleoside triphosphate hydrolases"/>
    <property type="match status" value="1"/>
</dbReference>
<dbReference type="InterPro" id="IPR001752">
    <property type="entry name" value="Kinesin_motor_dom"/>
</dbReference>
<dbReference type="PROSITE" id="PS50067">
    <property type="entry name" value="KINESIN_MOTOR_2"/>
    <property type="match status" value="1"/>
</dbReference>
<keyword evidence="2" id="KW-0963">Cytoplasm</keyword>
<feature type="compositionally biased region" description="Acidic residues" evidence="15">
    <location>
        <begin position="1063"/>
        <end position="1074"/>
    </location>
</feature>
<keyword evidence="8 14" id="KW-0175">Coiled coil</keyword>
<dbReference type="InterPro" id="IPR019821">
    <property type="entry name" value="Kinesin_motor_CS"/>
</dbReference>
<dbReference type="Gene3D" id="3.40.850.10">
    <property type="entry name" value="Kinesin motor domain"/>
    <property type="match status" value="1"/>
</dbReference>
<comment type="similarity">
    <text evidence="12">Belongs to the TRAFAC class myosin-kinesin ATPase superfamily. Kinesin family. KIN-5/BimC subfamily.</text>
</comment>
<dbReference type="CDD" id="cd01364">
    <property type="entry name" value="KISc_BimC_Eg5"/>
    <property type="match status" value="1"/>
</dbReference>
<dbReference type="EMBL" id="ML178814">
    <property type="protein sequence ID" value="TFL07631.1"/>
    <property type="molecule type" value="Genomic_DNA"/>
</dbReference>
<dbReference type="Pfam" id="PF00225">
    <property type="entry name" value="Kinesin"/>
    <property type="match status" value="1"/>
</dbReference>
<evidence type="ECO:0000256" key="10">
    <source>
        <dbReference type="ARBA" id="ARBA00023212"/>
    </source>
</evidence>
<keyword evidence="11" id="KW-0131">Cell cycle</keyword>
<keyword evidence="3" id="KW-0132">Cell division</keyword>
<evidence type="ECO:0000256" key="3">
    <source>
        <dbReference type="ARBA" id="ARBA00022618"/>
    </source>
</evidence>
<evidence type="ECO:0000256" key="1">
    <source>
        <dbReference type="ARBA" id="ARBA00004245"/>
    </source>
</evidence>
<dbReference type="SMART" id="SM00129">
    <property type="entry name" value="KISc"/>
    <property type="match status" value="1"/>
</dbReference>
<evidence type="ECO:0000256" key="4">
    <source>
        <dbReference type="ARBA" id="ARBA00022701"/>
    </source>
</evidence>
<evidence type="ECO:0000313" key="18">
    <source>
        <dbReference type="Proteomes" id="UP000305067"/>
    </source>
</evidence>
<feature type="compositionally biased region" description="Low complexity" evidence="15">
    <location>
        <begin position="1"/>
        <end position="36"/>
    </location>
</feature>
<dbReference type="InterPro" id="IPR047149">
    <property type="entry name" value="KIF11-like"/>
</dbReference>
<organism evidence="17 18">
    <name type="scientific">Pterulicium gracile</name>
    <dbReference type="NCBI Taxonomy" id="1884261"/>
    <lineage>
        <taxon>Eukaryota</taxon>
        <taxon>Fungi</taxon>
        <taxon>Dikarya</taxon>
        <taxon>Basidiomycota</taxon>
        <taxon>Agaricomycotina</taxon>
        <taxon>Agaricomycetes</taxon>
        <taxon>Agaricomycetidae</taxon>
        <taxon>Agaricales</taxon>
        <taxon>Pleurotineae</taxon>
        <taxon>Pterulaceae</taxon>
        <taxon>Pterulicium</taxon>
    </lineage>
</organism>
<dbReference type="GO" id="GO:0051301">
    <property type="term" value="P:cell division"/>
    <property type="evidence" value="ECO:0007669"/>
    <property type="project" value="UniProtKB-KW"/>
</dbReference>
<dbReference type="GO" id="GO:0008574">
    <property type="term" value="F:plus-end-directed microtubule motor activity"/>
    <property type="evidence" value="ECO:0007669"/>
    <property type="project" value="TreeGrafter"/>
</dbReference>
<sequence>MAARRPPSRAASSSSAPSIPRSRSALAKLPTTSTITQPPPPPVQPSKHVLPKQPSEQEINIKVVVRSRRRSEREIEEKSPIIVTSQGAKSQLVSVEVASTTSTLGVVTLAPTREYPFDLVFGPEADQSLIYHEVVHPMLEQVLTGYNCTLFAYGQTGTGKTHTMQGDLVPTAMGNPSQNAGMIPRVLFRLFHQLETSSADYSVKISYVELYNEELRDLLAADLAVPAGSVQPMGKDQQSASNLKIYDDSSKRGVFIQGLEEISVKDSAHALALLIKGSERRQIAATKFNDHSSRSHSIFSVTVHTKEKSSMGEDLLKIGKLNLVDLAGSENIGRSGAENKRAREAGMINQSLLTLGRVINALVDKSPHVPYRESKLTRLLQDSLGGRTKTCIIATVSPARSNLEETLSTLDYAMHAKSIRNKPELNQRMTRNSLIKEYVVEIERLKADLFAAREKNGIFFAEDTWNQMSAEKELKETELAEAKKQVDILDSQMRAVREEFDQSIGLLKKREKELEHTKDTLHSTQLALDNSQINLQSAKDALEEETVARQLFQASEARLDVVATGLKKVAAESVGVVGGLFEKLDRKTASRESMSQAVLTQSRGITSAATSLSQRVADYSIEAGQHDQNIASTLRSFQSKELEALEAQSARIDEQLRRLQEASAACRAHDAIETEAVHSVKDVMQQTHQTLQVEFGTWGDALRKACKEMGSAANNSATIGLNSLETAVSEIARHVDNMVKQTGLWADTLRTAMKHMKEESDKAASDEITRLEKLNESLVKRVASMKAESERGQKELIQSISSSLEIFVKKHDDGLQQMALAAGAGNNDGMKAARVIGNASAEYMATIAEKSNQLVKDMSITGQHTKRTWDGAIKASAHAKEDFGQKITHMQNSITGSVGGYTSQIQKQSASSAASCSQAFDRHDRAKRQRIESNESMVNDINSGYRSQQRSIASTSRAIESASSALQSENSTLAAFTTKFIKGSTSNIQSLQQGSQAIADRVSQPDLPLGTTPRKRVWEYVEDWELAGKRAEPPARTRGAMGPPSMSRTRSFHSSGSFSSLEDHEEETDLDVASESEASRHSSEDPDSTMRIPVKEAALAEPDPETPDYPDFSPASSGSSVGVMPLPSRSLRSRKTPAPEPHPLKTALSQPLVDSRSSNGSSRISRRTRR</sequence>
<keyword evidence="9 13" id="KW-0505">Motor protein</keyword>
<evidence type="ECO:0000256" key="11">
    <source>
        <dbReference type="ARBA" id="ARBA00023306"/>
    </source>
</evidence>
<dbReference type="Proteomes" id="UP000305067">
    <property type="component" value="Unassembled WGS sequence"/>
</dbReference>
<feature type="region of interest" description="Disordered" evidence="15">
    <location>
        <begin position="1031"/>
        <end position="1170"/>
    </location>
</feature>
<keyword evidence="4" id="KW-0493">Microtubule</keyword>
<reference evidence="17 18" key="1">
    <citation type="journal article" date="2019" name="Nat. Ecol. Evol.">
        <title>Megaphylogeny resolves global patterns of mushroom evolution.</title>
        <authorList>
            <person name="Varga T."/>
            <person name="Krizsan K."/>
            <person name="Foldi C."/>
            <person name="Dima B."/>
            <person name="Sanchez-Garcia M."/>
            <person name="Sanchez-Ramirez S."/>
            <person name="Szollosi G.J."/>
            <person name="Szarkandi J.G."/>
            <person name="Papp V."/>
            <person name="Albert L."/>
            <person name="Andreopoulos W."/>
            <person name="Angelini C."/>
            <person name="Antonin V."/>
            <person name="Barry K.W."/>
            <person name="Bougher N.L."/>
            <person name="Buchanan P."/>
            <person name="Buyck B."/>
            <person name="Bense V."/>
            <person name="Catcheside P."/>
            <person name="Chovatia M."/>
            <person name="Cooper J."/>
            <person name="Damon W."/>
            <person name="Desjardin D."/>
            <person name="Finy P."/>
            <person name="Geml J."/>
            <person name="Haridas S."/>
            <person name="Hughes K."/>
            <person name="Justo A."/>
            <person name="Karasinski D."/>
            <person name="Kautmanova I."/>
            <person name="Kiss B."/>
            <person name="Kocsube S."/>
            <person name="Kotiranta H."/>
            <person name="LaButti K.M."/>
            <person name="Lechner B.E."/>
            <person name="Liimatainen K."/>
            <person name="Lipzen A."/>
            <person name="Lukacs Z."/>
            <person name="Mihaltcheva S."/>
            <person name="Morgado L.N."/>
            <person name="Niskanen T."/>
            <person name="Noordeloos M.E."/>
            <person name="Ohm R.A."/>
            <person name="Ortiz-Santana B."/>
            <person name="Ovrebo C."/>
            <person name="Racz N."/>
            <person name="Riley R."/>
            <person name="Savchenko A."/>
            <person name="Shiryaev A."/>
            <person name="Soop K."/>
            <person name="Spirin V."/>
            <person name="Szebenyi C."/>
            <person name="Tomsovsky M."/>
            <person name="Tulloss R.E."/>
            <person name="Uehling J."/>
            <person name="Grigoriev I.V."/>
            <person name="Vagvolgyi C."/>
            <person name="Papp T."/>
            <person name="Martin F.M."/>
            <person name="Miettinen O."/>
            <person name="Hibbett D.S."/>
            <person name="Nagy L.G."/>
        </authorList>
    </citation>
    <scope>NUCLEOTIDE SEQUENCE [LARGE SCALE GENOMIC DNA]</scope>
    <source>
        <strain evidence="17 18">CBS 309.79</strain>
    </source>
</reference>
<evidence type="ECO:0000256" key="14">
    <source>
        <dbReference type="SAM" id="Coils"/>
    </source>
</evidence>
<dbReference type="OrthoDB" id="3176171at2759"/>
<evidence type="ECO:0000259" key="16">
    <source>
        <dbReference type="PROSITE" id="PS50067"/>
    </source>
</evidence>
<dbReference type="InterPro" id="IPR047241">
    <property type="entry name" value="KIF11-like_kin_motor_dom"/>
</dbReference>
<keyword evidence="6" id="KW-0498">Mitosis</keyword>
<feature type="binding site" evidence="13">
    <location>
        <begin position="154"/>
        <end position="161"/>
    </location>
    <ligand>
        <name>ATP</name>
        <dbReference type="ChEBI" id="CHEBI:30616"/>
    </ligand>
</feature>
<evidence type="ECO:0000256" key="7">
    <source>
        <dbReference type="ARBA" id="ARBA00022840"/>
    </source>
</evidence>
<keyword evidence="18" id="KW-1185">Reference proteome</keyword>
<feature type="region of interest" description="Disordered" evidence="15">
    <location>
        <begin position="1"/>
        <end position="55"/>
    </location>
</feature>
<keyword evidence="7 13" id="KW-0067">ATP-binding</keyword>
<evidence type="ECO:0000256" key="6">
    <source>
        <dbReference type="ARBA" id="ARBA00022776"/>
    </source>
</evidence>
<dbReference type="GO" id="GO:0005876">
    <property type="term" value="C:spindle microtubule"/>
    <property type="evidence" value="ECO:0007669"/>
    <property type="project" value="TreeGrafter"/>
</dbReference>
<keyword evidence="5 13" id="KW-0547">Nucleotide-binding</keyword>
<evidence type="ECO:0000256" key="2">
    <source>
        <dbReference type="ARBA" id="ARBA00022490"/>
    </source>
</evidence>
<evidence type="ECO:0000256" key="5">
    <source>
        <dbReference type="ARBA" id="ARBA00022741"/>
    </source>
</evidence>
<comment type="subcellular location">
    <subcellularLocation>
        <location evidence="1">Cytoplasm</location>
        <location evidence="1">Cytoskeleton</location>
    </subcellularLocation>
</comment>
<evidence type="ECO:0000256" key="9">
    <source>
        <dbReference type="ARBA" id="ARBA00023175"/>
    </source>
</evidence>
<dbReference type="GO" id="GO:0007018">
    <property type="term" value="P:microtubule-based movement"/>
    <property type="evidence" value="ECO:0007669"/>
    <property type="project" value="InterPro"/>
</dbReference>
<dbReference type="PANTHER" id="PTHR47970">
    <property type="entry name" value="KINESIN-LIKE PROTEIN KIF11"/>
    <property type="match status" value="1"/>
</dbReference>
<evidence type="ECO:0000256" key="13">
    <source>
        <dbReference type="PROSITE-ProRule" id="PRU00283"/>
    </source>
</evidence>
<dbReference type="GO" id="GO:0072686">
    <property type="term" value="C:mitotic spindle"/>
    <property type="evidence" value="ECO:0007669"/>
    <property type="project" value="TreeGrafter"/>
</dbReference>
<dbReference type="GO" id="GO:0005524">
    <property type="term" value="F:ATP binding"/>
    <property type="evidence" value="ECO:0007669"/>
    <property type="project" value="UniProtKB-UniRule"/>
</dbReference>
<dbReference type="PRINTS" id="PR00380">
    <property type="entry name" value="KINESINHEAVY"/>
</dbReference>
<keyword evidence="10" id="KW-0206">Cytoskeleton</keyword>
<dbReference type="PROSITE" id="PS00411">
    <property type="entry name" value="KINESIN_MOTOR_1"/>
    <property type="match status" value="1"/>
</dbReference>
<dbReference type="InterPro" id="IPR036961">
    <property type="entry name" value="Kinesin_motor_dom_sf"/>
</dbReference>
<dbReference type="PANTHER" id="PTHR47970:SF12">
    <property type="entry name" value="KINESIN FAMILY MEMBER 11"/>
    <property type="match status" value="1"/>
</dbReference>
<dbReference type="FunFam" id="3.40.850.10:FF:000051">
    <property type="entry name" value="Kinesin-like protein bimC"/>
    <property type="match status" value="1"/>
</dbReference>
<evidence type="ECO:0000256" key="15">
    <source>
        <dbReference type="SAM" id="MobiDB-lite"/>
    </source>
</evidence>
<dbReference type="GO" id="GO:0016787">
    <property type="term" value="F:hydrolase activity"/>
    <property type="evidence" value="ECO:0007669"/>
    <property type="project" value="UniProtKB-KW"/>
</dbReference>
<gene>
    <name evidence="17" type="ORF">BDV98DRAFT_520685</name>
</gene>
<feature type="coiled-coil region" evidence="14">
    <location>
        <begin position="435"/>
        <end position="499"/>
    </location>
</feature>
<accession>A0A5C3R3R0</accession>
<evidence type="ECO:0000256" key="8">
    <source>
        <dbReference type="ARBA" id="ARBA00023054"/>
    </source>
</evidence>